<evidence type="ECO:0000313" key="2">
    <source>
        <dbReference type="EMBL" id="KAG9355302.1"/>
    </source>
</evidence>
<evidence type="ECO:0000313" key="3">
    <source>
        <dbReference type="Proteomes" id="UP000824540"/>
    </source>
</evidence>
<accession>A0A8T2PUY1</accession>
<dbReference type="EMBL" id="JAFBMS010000001">
    <property type="protein sequence ID" value="KAG9355302.1"/>
    <property type="molecule type" value="Genomic_DNA"/>
</dbReference>
<evidence type="ECO:0000256" key="1">
    <source>
        <dbReference type="SAM" id="MobiDB-lite"/>
    </source>
</evidence>
<sequence>MHTPPTLPSLCGGGPDLRVAKPCSQQGMGKPGLLSRGSWLLWNHSRVWARREGDSGSRAPGAPTRFIANLHEGK</sequence>
<dbReference type="AlphaFoldDB" id="A0A8T2PUY1"/>
<gene>
    <name evidence="2" type="ORF">JZ751_000140</name>
</gene>
<keyword evidence="3" id="KW-1185">Reference proteome</keyword>
<comment type="caution">
    <text evidence="2">The sequence shown here is derived from an EMBL/GenBank/DDBJ whole genome shotgun (WGS) entry which is preliminary data.</text>
</comment>
<reference evidence="2" key="1">
    <citation type="thesis" date="2021" institute="BYU ScholarsArchive" country="Provo, UT, USA">
        <title>Applications of and Algorithms for Genome Assembly and Genomic Analyses with an Emphasis on Marine Teleosts.</title>
        <authorList>
            <person name="Pickett B.D."/>
        </authorList>
    </citation>
    <scope>NUCLEOTIDE SEQUENCE</scope>
    <source>
        <strain evidence="2">HI-2016</strain>
    </source>
</reference>
<name>A0A8T2PUY1_9TELE</name>
<dbReference type="Proteomes" id="UP000824540">
    <property type="component" value="Unassembled WGS sequence"/>
</dbReference>
<feature type="region of interest" description="Disordered" evidence="1">
    <location>
        <begin position="50"/>
        <end position="74"/>
    </location>
</feature>
<protein>
    <submittedName>
        <fullName evidence="2">Uncharacterized protein</fullName>
    </submittedName>
</protein>
<organism evidence="2 3">
    <name type="scientific">Albula glossodonta</name>
    <name type="common">roundjaw bonefish</name>
    <dbReference type="NCBI Taxonomy" id="121402"/>
    <lineage>
        <taxon>Eukaryota</taxon>
        <taxon>Metazoa</taxon>
        <taxon>Chordata</taxon>
        <taxon>Craniata</taxon>
        <taxon>Vertebrata</taxon>
        <taxon>Euteleostomi</taxon>
        <taxon>Actinopterygii</taxon>
        <taxon>Neopterygii</taxon>
        <taxon>Teleostei</taxon>
        <taxon>Albuliformes</taxon>
        <taxon>Albulidae</taxon>
        <taxon>Albula</taxon>
    </lineage>
</organism>
<proteinExistence type="predicted"/>